<sequence>MPRPSLDEDELLAKSLKKSDSDGDISEDEYILEHEELSSSDDEASKPEGDKECDCTEYEPSLERSSMQSSLDEESSPNTIIAKCGTVWKVTSHAAEERENFLKKHIKGISNPYLFCKTSFRRKQLHECLWDTHR</sequence>
<dbReference type="EMBL" id="JAXCGZ010010439">
    <property type="protein sequence ID" value="KAK7075548.1"/>
    <property type="molecule type" value="Genomic_DNA"/>
</dbReference>
<evidence type="ECO:0000313" key="2">
    <source>
        <dbReference type="EMBL" id="KAK7075548.1"/>
    </source>
</evidence>
<proteinExistence type="predicted"/>
<feature type="compositionally biased region" description="Basic and acidic residues" evidence="1">
    <location>
        <begin position="31"/>
        <end position="54"/>
    </location>
</feature>
<evidence type="ECO:0000256" key="1">
    <source>
        <dbReference type="SAM" id="MobiDB-lite"/>
    </source>
</evidence>
<organism evidence="2 3">
    <name type="scientific">Halocaridina rubra</name>
    <name type="common">Hawaiian red shrimp</name>
    <dbReference type="NCBI Taxonomy" id="373956"/>
    <lineage>
        <taxon>Eukaryota</taxon>
        <taxon>Metazoa</taxon>
        <taxon>Ecdysozoa</taxon>
        <taxon>Arthropoda</taxon>
        <taxon>Crustacea</taxon>
        <taxon>Multicrustacea</taxon>
        <taxon>Malacostraca</taxon>
        <taxon>Eumalacostraca</taxon>
        <taxon>Eucarida</taxon>
        <taxon>Decapoda</taxon>
        <taxon>Pleocyemata</taxon>
        <taxon>Caridea</taxon>
        <taxon>Atyoidea</taxon>
        <taxon>Atyidae</taxon>
        <taxon>Halocaridina</taxon>
    </lineage>
</organism>
<dbReference type="Proteomes" id="UP001381693">
    <property type="component" value="Unassembled WGS sequence"/>
</dbReference>
<name>A0AAN9A5B7_HALRR</name>
<evidence type="ECO:0000313" key="3">
    <source>
        <dbReference type="Proteomes" id="UP001381693"/>
    </source>
</evidence>
<protein>
    <submittedName>
        <fullName evidence="2">Uncharacterized protein</fullName>
    </submittedName>
</protein>
<comment type="caution">
    <text evidence="2">The sequence shown here is derived from an EMBL/GenBank/DDBJ whole genome shotgun (WGS) entry which is preliminary data.</text>
</comment>
<accession>A0AAN9A5B7</accession>
<keyword evidence="3" id="KW-1185">Reference proteome</keyword>
<gene>
    <name evidence="2" type="ORF">SK128_008955</name>
</gene>
<dbReference type="AlphaFoldDB" id="A0AAN9A5B7"/>
<feature type="region of interest" description="Disordered" evidence="1">
    <location>
        <begin position="1"/>
        <end position="77"/>
    </location>
</feature>
<reference evidence="2 3" key="1">
    <citation type="submission" date="2023-11" db="EMBL/GenBank/DDBJ databases">
        <title>Halocaridina rubra genome assembly.</title>
        <authorList>
            <person name="Smith C."/>
        </authorList>
    </citation>
    <scope>NUCLEOTIDE SEQUENCE [LARGE SCALE GENOMIC DNA]</scope>
    <source>
        <strain evidence="2">EP-1</strain>
        <tissue evidence="2">Whole</tissue>
    </source>
</reference>